<sequence>EWVKKAWNQVDSHLIMQSFKCCGIFTASDSSKKSVMFDYNWVNNSESQSKNSDYIYSNVNSASDNKSIIDLT</sequence>
<reference evidence="1" key="1">
    <citation type="submission" date="2021-06" db="EMBL/GenBank/DDBJ databases">
        <authorList>
            <person name="Kallberg Y."/>
            <person name="Tangrot J."/>
            <person name="Rosling A."/>
        </authorList>
    </citation>
    <scope>NUCLEOTIDE SEQUENCE</scope>
    <source>
        <strain evidence="1">FL966</strain>
    </source>
</reference>
<name>A0A9N9K4W5_9GLOM</name>
<accession>A0A9N9K4W5</accession>
<feature type="non-terminal residue" evidence="1">
    <location>
        <position position="1"/>
    </location>
</feature>
<dbReference type="EMBL" id="CAJVQA010035874">
    <property type="protein sequence ID" value="CAG8807769.1"/>
    <property type="molecule type" value="Genomic_DNA"/>
</dbReference>
<keyword evidence="2" id="KW-1185">Reference proteome</keyword>
<evidence type="ECO:0000313" key="1">
    <source>
        <dbReference type="EMBL" id="CAG8807769.1"/>
    </source>
</evidence>
<comment type="caution">
    <text evidence="1">The sequence shown here is derived from an EMBL/GenBank/DDBJ whole genome shotgun (WGS) entry which is preliminary data.</text>
</comment>
<dbReference type="AlphaFoldDB" id="A0A9N9K4W5"/>
<protein>
    <submittedName>
        <fullName evidence="1">20878_t:CDS:1</fullName>
    </submittedName>
</protein>
<evidence type="ECO:0000313" key="2">
    <source>
        <dbReference type="Proteomes" id="UP000789759"/>
    </source>
</evidence>
<organism evidence="1 2">
    <name type="scientific">Cetraspora pellucida</name>
    <dbReference type="NCBI Taxonomy" id="1433469"/>
    <lineage>
        <taxon>Eukaryota</taxon>
        <taxon>Fungi</taxon>
        <taxon>Fungi incertae sedis</taxon>
        <taxon>Mucoromycota</taxon>
        <taxon>Glomeromycotina</taxon>
        <taxon>Glomeromycetes</taxon>
        <taxon>Diversisporales</taxon>
        <taxon>Gigasporaceae</taxon>
        <taxon>Cetraspora</taxon>
    </lineage>
</organism>
<dbReference type="Proteomes" id="UP000789759">
    <property type="component" value="Unassembled WGS sequence"/>
</dbReference>
<gene>
    <name evidence="1" type="ORF">CPELLU_LOCUS18324</name>
</gene>
<proteinExistence type="predicted"/>